<reference evidence="3" key="1">
    <citation type="submission" date="2022-11" db="UniProtKB">
        <authorList>
            <consortium name="WormBaseParasite"/>
        </authorList>
    </citation>
    <scope>IDENTIFICATION</scope>
</reference>
<feature type="compositionally biased region" description="Acidic residues" evidence="1">
    <location>
        <begin position="225"/>
        <end position="241"/>
    </location>
</feature>
<keyword evidence="2" id="KW-1185">Reference proteome</keyword>
<feature type="region of interest" description="Disordered" evidence="1">
    <location>
        <begin position="219"/>
        <end position="243"/>
    </location>
</feature>
<protein>
    <submittedName>
        <fullName evidence="3">Uncharacterized protein</fullName>
    </submittedName>
</protein>
<accession>A0A914P714</accession>
<dbReference type="AlphaFoldDB" id="A0A914P714"/>
<evidence type="ECO:0000313" key="3">
    <source>
        <dbReference type="WBParaSite" id="PDA_v2.g10947.t1"/>
    </source>
</evidence>
<feature type="region of interest" description="Disordered" evidence="1">
    <location>
        <begin position="58"/>
        <end position="85"/>
    </location>
</feature>
<organism evidence="2 3">
    <name type="scientific">Panagrolaimus davidi</name>
    <dbReference type="NCBI Taxonomy" id="227884"/>
    <lineage>
        <taxon>Eukaryota</taxon>
        <taxon>Metazoa</taxon>
        <taxon>Ecdysozoa</taxon>
        <taxon>Nematoda</taxon>
        <taxon>Chromadorea</taxon>
        <taxon>Rhabditida</taxon>
        <taxon>Tylenchina</taxon>
        <taxon>Panagrolaimomorpha</taxon>
        <taxon>Panagrolaimoidea</taxon>
        <taxon>Panagrolaimidae</taxon>
        <taxon>Panagrolaimus</taxon>
    </lineage>
</organism>
<dbReference type="Proteomes" id="UP000887578">
    <property type="component" value="Unplaced"/>
</dbReference>
<sequence length="292" mass="33054">MDSETSTPIGGSAKKRRLGPGQNPLVDLELDAKNYEIQKLKELVQTLQEKVSELQEEKWNASNTLDKENEDIKPNQETEGGKKKFEEEMAKMKSLVKDKEKEIEKLKAEISSKSKNEEKLQTKIVNLEKSLGTFKTQNSKMEKEIKSLKSKTPKSANEPGLQYVALEENINGVRVNTDLLSPEHIPETDGSQTLNLTEENVEEHGHVEDIVAKEEVQTDQTANGGEDDTIQQLPEENDELLDPSRTCNRWDVTVNGEIDYERLNGKVLIVEDLHFRGTRRSAWLGATYFTVT</sequence>
<proteinExistence type="predicted"/>
<dbReference type="WBParaSite" id="PDA_v2.g10947.t1">
    <property type="protein sequence ID" value="PDA_v2.g10947.t1"/>
    <property type="gene ID" value="PDA_v2.g10947"/>
</dbReference>
<name>A0A914P714_9BILA</name>
<evidence type="ECO:0000313" key="2">
    <source>
        <dbReference type="Proteomes" id="UP000887578"/>
    </source>
</evidence>
<dbReference type="Gene3D" id="1.10.287.1490">
    <property type="match status" value="1"/>
</dbReference>
<evidence type="ECO:0000256" key="1">
    <source>
        <dbReference type="SAM" id="MobiDB-lite"/>
    </source>
</evidence>
<feature type="region of interest" description="Disordered" evidence="1">
    <location>
        <begin position="1"/>
        <end position="25"/>
    </location>
</feature>